<evidence type="ECO:0000256" key="2">
    <source>
        <dbReference type="HAMAP-Rule" id="MF_01411"/>
    </source>
</evidence>
<protein>
    <recommendedName>
        <fullName evidence="2">LPS-assembly protein LptD</fullName>
    </recommendedName>
</protein>
<accession>A0A3R8MQY7</accession>
<dbReference type="PANTHER" id="PTHR30189">
    <property type="entry name" value="LPS-ASSEMBLY PROTEIN"/>
    <property type="match status" value="1"/>
</dbReference>
<evidence type="ECO:0000256" key="1">
    <source>
        <dbReference type="ARBA" id="ARBA00022729"/>
    </source>
</evidence>
<dbReference type="Pfam" id="PF04453">
    <property type="entry name" value="LptD"/>
    <property type="match status" value="1"/>
</dbReference>
<keyword evidence="2" id="KW-0472">Membrane</keyword>
<name>A0A3R8MQY7_9BURK</name>
<evidence type="ECO:0000259" key="4">
    <source>
        <dbReference type="Pfam" id="PF04453"/>
    </source>
</evidence>
<comment type="subunit">
    <text evidence="2">Component of the lipopolysaccharide transport and assembly complex. Interacts with LptE and LptA.</text>
</comment>
<dbReference type="InterPro" id="IPR020889">
    <property type="entry name" value="LipoPS_assembly_LptD"/>
</dbReference>
<feature type="chain" id="PRO_5018797989" description="LPS-assembly protein LptD" evidence="2">
    <location>
        <begin position="23"/>
        <end position="783"/>
    </location>
</feature>
<keyword evidence="2" id="KW-0998">Cell outer membrane</keyword>
<dbReference type="HAMAP" id="MF_01411">
    <property type="entry name" value="LPS_assembly_LptD"/>
    <property type="match status" value="1"/>
</dbReference>
<dbReference type="RefSeq" id="WP_125096609.1">
    <property type="nucleotide sequence ID" value="NZ_RRUE01000002.1"/>
</dbReference>
<reference evidence="5 6" key="1">
    <citation type="submission" date="2018-11" db="EMBL/GenBank/DDBJ databases">
        <title>Genome sequencing of Lautropia sp. KCOM 2505 (= ChDC F240).</title>
        <authorList>
            <person name="Kook J.-K."/>
            <person name="Park S.-N."/>
            <person name="Lim Y.K."/>
        </authorList>
    </citation>
    <scope>NUCLEOTIDE SEQUENCE [LARGE SCALE GENOMIC DNA]</scope>
    <source>
        <strain evidence="5 6">KCOM 2505</strain>
    </source>
</reference>
<organism evidence="5 6">
    <name type="scientific">Lautropia dentalis</name>
    <dbReference type="NCBI Taxonomy" id="2490857"/>
    <lineage>
        <taxon>Bacteria</taxon>
        <taxon>Pseudomonadati</taxon>
        <taxon>Pseudomonadota</taxon>
        <taxon>Betaproteobacteria</taxon>
        <taxon>Burkholderiales</taxon>
        <taxon>Burkholderiaceae</taxon>
        <taxon>Lautropia</taxon>
    </lineage>
</organism>
<dbReference type="PANTHER" id="PTHR30189:SF1">
    <property type="entry name" value="LPS-ASSEMBLY PROTEIN LPTD"/>
    <property type="match status" value="1"/>
</dbReference>
<feature type="region of interest" description="Disordered" evidence="3">
    <location>
        <begin position="23"/>
        <end position="50"/>
    </location>
</feature>
<comment type="function">
    <text evidence="2">Together with LptE, is involved in the assembly of lipopolysaccharide (LPS) at the surface of the outer membrane.</text>
</comment>
<dbReference type="GO" id="GO:0015920">
    <property type="term" value="P:lipopolysaccharide transport"/>
    <property type="evidence" value="ECO:0007669"/>
    <property type="project" value="InterPro"/>
</dbReference>
<feature type="signal peptide" evidence="2">
    <location>
        <begin position="1"/>
        <end position="22"/>
    </location>
</feature>
<feature type="compositionally biased region" description="Low complexity" evidence="3">
    <location>
        <begin position="34"/>
        <end position="50"/>
    </location>
</feature>
<dbReference type="GO" id="GO:0009279">
    <property type="term" value="C:cell outer membrane"/>
    <property type="evidence" value="ECO:0007669"/>
    <property type="project" value="UniProtKB-SubCell"/>
</dbReference>
<dbReference type="GO" id="GO:1990351">
    <property type="term" value="C:transporter complex"/>
    <property type="evidence" value="ECO:0007669"/>
    <property type="project" value="TreeGrafter"/>
</dbReference>
<evidence type="ECO:0000256" key="3">
    <source>
        <dbReference type="SAM" id="MobiDB-lite"/>
    </source>
</evidence>
<keyword evidence="1 2" id="KW-0732">Signal</keyword>
<evidence type="ECO:0000313" key="6">
    <source>
        <dbReference type="Proteomes" id="UP000270261"/>
    </source>
</evidence>
<feature type="domain" description="LptD C-terminal" evidence="4">
    <location>
        <begin position="322"/>
        <end position="678"/>
    </location>
</feature>
<dbReference type="Proteomes" id="UP000270261">
    <property type="component" value="Unassembled WGS sequence"/>
</dbReference>
<dbReference type="AlphaFoldDB" id="A0A3R8MQY7"/>
<comment type="similarity">
    <text evidence="2">Belongs to the LptD family.</text>
</comment>
<sequence length="783" mass="87362" precursor="true">MTALALAVSAALASAWPARSWAADADGTGRGQVASQSRRGGRAGAPRQPVDQPVDLQLAPALDLPLTTQEKRELPVFGSSQRMTTQPTQNGPVTIFEGEAELRKIGTSLSARRIEYWRDLQRVDAVGDVTIEQAGTRVAGPRLQLQLDSGKGSFESPTYDLTTVGVRGQANRIDFEGSKLMQLFNGSFTSCKPDNEAWRLEARQLDLDLERARGYGKDARFKVRDHTLLRMPVVMFPLNDARQSGFLFPTVSINSRSGLGVTAPYYFNLAPNYDLTVSPQITTRRGIRLGNEFRFLTRPAQGNVRLDYIPRDSDTKHARHSYESTGIFSRVLGWNGAWNLQGVSDDNYFVDYSNTLIDASERSLPREMYFTRSMGDWNMMVRGIRYQNILEARLAPPYEKVPQLQFTNNKVDLDGFDLTTLVDLTQFRNPRPGAVEGARMVVNPQISYPIQGGGWFVTPKLGLHASYYSLNRESTTGRSMSRVLPTFSVDSGIVLERDSRWLGEATTQTLEPRLFYVRTPYRNQDDVPVFDSAATDLSFAQLFSENSFTGHDRIADADHLTAALVSRQIESATGVERLRLAVAERFYFSSQDVTIPGQPVRVDRRSDILLAAGGDFRGGHSVNAGVQYAIKDRRVPRLNLSYRYRPGGRKLFNAGVRYQSKEYAQWDTSLAWPIASNWTALGRINYSFLKQNPANASTATTKPGLVEGLLGVEYAEDCWAVRVVAHRFVTTTHKTSTVGYVQFDLRGLGHFGQDPFGILTRNIPGYSLPDNNLAPAVRYYGYE</sequence>
<gene>
    <name evidence="2" type="primary">lptD</name>
    <name evidence="5" type="ORF">EHV23_14015</name>
</gene>
<keyword evidence="6" id="KW-1185">Reference proteome</keyword>
<comment type="subcellular location">
    <subcellularLocation>
        <location evidence="2">Cell outer membrane</location>
    </subcellularLocation>
</comment>
<dbReference type="InterPro" id="IPR050218">
    <property type="entry name" value="LptD"/>
</dbReference>
<dbReference type="OrthoDB" id="9760225at2"/>
<proteinExistence type="inferred from homology"/>
<comment type="caution">
    <text evidence="2">Lacks conserved residue(s) required for the propagation of feature annotation.</text>
</comment>
<dbReference type="EMBL" id="RRUE01000002">
    <property type="protein sequence ID" value="RRN44416.1"/>
    <property type="molecule type" value="Genomic_DNA"/>
</dbReference>
<dbReference type="InterPro" id="IPR007543">
    <property type="entry name" value="LptD_C"/>
</dbReference>
<evidence type="ECO:0000313" key="5">
    <source>
        <dbReference type="EMBL" id="RRN44416.1"/>
    </source>
</evidence>
<comment type="caution">
    <text evidence="5">The sequence shown here is derived from an EMBL/GenBank/DDBJ whole genome shotgun (WGS) entry which is preliminary data.</text>
</comment>
<dbReference type="GO" id="GO:0043165">
    <property type="term" value="P:Gram-negative-bacterium-type cell outer membrane assembly"/>
    <property type="evidence" value="ECO:0007669"/>
    <property type="project" value="UniProtKB-UniRule"/>
</dbReference>